<protein>
    <submittedName>
        <fullName evidence="1">Uncharacterized protein</fullName>
    </submittedName>
</protein>
<dbReference type="OrthoDB" id="90118at2759"/>
<evidence type="ECO:0000313" key="1">
    <source>
        <dbReference type="EMBL" id="KAG6952113.1"/>
    </source>
</evidence>
<comment type="caution">
    <text evidence="1">The sequence shown here is derived from an EMBL/GenBank/DDBJ whole genome shotgun (WGS) entry which is preliminary data.</text>
</comment>
<reference evidence="1" key="1">
    <citation type="submission" date="2021-01" db="EMBL/GenBank/DDBJ databases">
        <title>Phytophthora aleatoria, a newly-described species from Pinus radiata is distinct from Phytophthora cactorum isolates based on comparative genomics.</title>
        <authorList>
            <person name="Mcdougal R."/>
            <person name="Panda P."/>
            <person name="Williams N."/>
            <person name="Studholme D.J."/>
        </authorList>
    </citation>
    <scope>NUCLEOTIDE SEQUENCE</scope>
    <source>
        <strain evidence="1">NZFS 3830</strain>
    </source>
</reference>
<dbReference type="EMBL" id="JAENGZ010000947">
    <property type="protein sequence ID" value="KAG6952113.1"/>
    <property type="molecule type" value="Genomic_DNA"/>
</dbReference>
<dbReference type="VEuPathDB" id="FungiDB:PC110_g19340"/>
<organism evidence="1 2">
    <name type="scientific">Phytophthora cactorum</name>
    <dbReference type="NCBI Taxonomy" id="29920"/>
    <lineage>
        <taxon>Eukaryota</taxon>
        <taxon>Sar</taxon>
        <taxon>Stramenopiles</taxon>
        <taxon>Oomycota</taxon>
        <taxon>Peronosporomycetes</taxon>
        <taxon>Peronosporales</taxon>
        <taxon>Peronosporaceae</taxon>
        <taxon>Phytophthora</taxon>
    </lineage>
</organism>
<dbReference type="Proteomes" id="UP000688947">
    <property type="component" value="Unassembled WGS sequence"/>
</dbReference>
<proteinExistence type="predicted"/>
<evidence type="ECO:0000313" key="2">
    <source>
        <dbReference type="Proteomes" id="UP000688947"/>
    </source>
</evidence>
<gene>
    <name evidence="1" type="ORF">JG687_00013216</name>
</gene>
<name>A0A8T1TZX0_9STRA</name>
<accession>A0A8T1TZX0</accession>
<dbReference type="AlphaFoldDB" id="A0A8T1TZX0"/>
<sequence length="133" mass="15846">MNADHIGLKPTMEESETLSMILKATESVWEPGLKELREKHRKYRHELIKKHEDENAALSDTFWYFVYYNPQLPRNKLEKYLREQETNPLLQRLPDTHKQALDSLYLHQKWVYLNPRQPVGMSFGTMYMLGIPA</sequence>